<dbReference type="RefSeq" id="XP_002173644.1">
    <property type="nucleotide sequence ID" value="XM_002173608.1"/>
</dbReference>
<evidence type="ECO:0000256" key="2">
    <source>
        <dbReference type="ARBA" id="ARBA00022737"/>
    </source>
</evidence>
<dbReference type="JaponicusDB" id="SJAG_02439">
    <property type="gene designation" value="pcf3"/>
</dbReference>
<dbReference type="EMBL" id="KE651166">
    <property type="protein sequence ID" value="EEB07351.1"/>
    <property type="molecule type" value="Genomic_DNA"/>
</dbReference>
<dbReference type="GO" id="GO:1990426">
    <property type="term" value="P:mitotic recombination-dependent replication fork processing"/>
    <property type="evidence" value="ECO:0007669"/>
    <property type="project" value="EnsemblFungi"/>
</dbReference>
<keyword evidence="2" id="KW-0677">Repeat</keyword>
<evidence type="ECO:0000256" key="3">
    <source>
        <dbReference type="ARBA" id="ARBA00022853"/>
    </source>
</evidence>
<dbReference type="GO" id="GO:0005737">
    <property type="term" value="C:cytoplasm"/>
    <property type="evidence" value="ECO:0000318"/>
    <property type="project" value="GO_Central"/>
</dbReference>
<dbReference type="PANTHER" id="PTHR22850">
    <property type="entry name" value="WD40 REPEAT FAMILY"/>
    <property type="match status" value="1"/>
</dbReference>
<dbReference type="PROSITE" id="PS50082">
    <property type="entry name" value="WD_REPEATS_2"/>
    <property type="match status" value="2"/>
</dbReference>
<dbReference type="Pfam" id="PF12265">
    <property type="entry name" value="CAF1C_H4-bd"/>
    <property type="match status" value="1"/>
</dbReference>
<evidence type="ECO:0000256" key="1">
    <source>
        <dbReference type="ARBA" id="ARBA00022574"/>
    </source>
</evidence>
<reference evidence="6 8" key="1">
    <citation type="journal article" date="2011" name="Science">
        <title>Comparative functional genomics of the fission yeasts.</title>
        <authorList>
            <person name="Rhind N."/>
            <person name="Chen Z."/>
            <person name="Yassour M."/>
            <person name="Thompson D.A."/>
            <person name="Haas B.J."/>
            <person name="Habib N."/>
            <person name="Wapinski I."/>
            <person name="Roy S."/>
            <person name="Lin M.F."/>
            <person name="Heiman D.I."/>
            <person name="Young S.K."/>
            <person name="Furuya K."/>
            <person name="Guo Y."/>
            <person name="Pidoux A."/>
            <person name="Chen H.M."/>
            <person name="Robbertse B."/>
            <person name="Goldberg J.M."/>
            <person name="Aoki K."/>
            <person name="Bayne E.H."/>
            <person name="Berlin A.M."/>
            <person name="Desjardins C.A."/>
            <person name="Dobbs E."/>
            <person name="Dukaj L."/>
            <person name="Fan L."/>
            <person name="FitzGerald M.G."/>
            <person name="French C."/>
            <person name="Gujja S."/>
            <person name="Hansen K."/>
            <person name="Keifenheim D."/>
            <person name="Levin J.Z."/>
            <person name="Mosher R.A."/>
            <person name="Mueller C.A."/>
            <person name="Pfiffner J."/>
            <person name="Priest M."/>
            <person name="Russ C."/>
            <person name="Smialowska A."/>
            <person name="Swoboda P."/>
            <person name="Sykes S.M."/>
            <person name="Vaughn M."/>
            <person name="Vengrova S."/>
            <person name="Yoder R."/>
            <person name="Zeng Q."/>
            <person name="Allshire R."/>
            <person name="Baulcombe D."/>
            <person name="Birren B.W."/>
            <person name="Brown W."/>
            <person name="Ekwall K."/>
            <person name="Kellis M."/>
            <person name="Leatherwood J."/>
            <person name="Levin H."/>
            <person name="Margalit H."/>
            <person name="Martienssen R."/>
            <person name="Nieduszynski C.A."/>
            <person name="Spatafora J.W."/>
            <person name="Friedman N."/>
            <person name="Dalgaard J.Z."/>
            <person name="Baumann P."/>
            <person name="Niki H."/>
            <person name="Regev A."/>
            <person name="Nusbaum C."/>
        </authorList>
    </citation>
    <scope>NUCLEOTIDE SEQUENCE [LARGE SCALE GENOMIC DNA]</scope>
    <source>
        <strain evidence="8">yFS275 / FY16936</strain>
    </source>
</reference>
<dbReference type="GO" id="GO:0033186">
    <property type="term" value="C:CAF-1 complex"/>
    <property type="evidence" value="ECO:0007669"/>
    <property type="project" value="EnsemblFungi"/>
</dbReference>
<accession>B6K2H0</accession>
<evidence type="ECO:0000313" key="7">
    <source>
        <dbReference type="JaponicusDB" id="SJAG_02439"/>
    </source>
</evidence>
<dbReference type="InterPro" id="IPR050459">
    <property type="entry name" value="WD_repeat_RBAP46/RBAP48/MSI1"/>
</dbReference>
<keyword evidence="1 4" id="KW-0853">WD repeat</keyword>
<keyword evidence="8" id="KW-1185">Reference proteome</keyword>
<dbReference type="OrthoDB" id="427795at2759"/>
<dbReference type="eggNOG" id="KOG0264">
    <property type="taxonomic scope" value="Eukaryota"/>
</dbReference>
<sequence length="434" mass="48602">MDSAAGLSVSNSEIVTSEPHSEFVNSLSTEQSYFHARWKKNARFLYDLLATHVLPWPSLTVQWFPDIERLPQKNCLRQRLLYGTHTPPDVKNHVDLANFELTDISSMTLDPSKHYDEDAGELGGYRTEQVCRFHPTQQMRHQGDVNRARYMPQNPDIIATMSSGGETFVFDRTKHTLVPGSECSPNIHFLNGHTEEGYGLAWNRLREGLLLTAANDGKVCEWDMENYTRSSHSVSPVRVFSKHKAAVNDVEYHPQHVNVYATASDDGDCSICDTRTESQTVGKITFTDSVRDGLPYAVAHHPVQATVIAIGTERCISLYDYRDTSRPLRVVCMDAASLGPVDSLPSQITYPLGATSLAWSAFDSNRLYSACQSICSVWNFSLEEQPLQFVHAGHKAEVSDLSVSLHEPDLVASVSQDNELHIWKPSTNILHPQK</sequence>
<dbReference type="VEuPathDB" id="FungiDB:SJAG_02439"/>
<dbReference type="GO" id="GO:0070210">
    <property type="term" value="C:Rpd3L-Expanded complex"/>
    <property type="evidence" value="ECO:0000318"/>
    <property type="project" value="GO_Central"/>
</dbReference>
<dbReference type="SUPFAM" id="SSF50978">
    <property type="entry name" value="WD40 repeat-like"/>
    <property type="match status" value="1"/>
</dbReference>
<dbReference type="Pfam" id="PF00400">
    <property type="entry name" value="WD40"/>
    <property type="match status" value="2"/>
</dbReference>
<dbReference type="GO" id="GO:0042393">
    <property type="term" value="F:histone binding"/>
    <property type="evidence" value="ECO:0000318"/>
    <property type="project" value="GO_Central"/>
</dbReference>
<dbReference type="AlphaFoldDB" id="B6K2H0"/>
<name>B6K2H0_SCHJY</name>
<dbReference type="InterPro" id="IPR022052">
    <property type="entry name" value="Histone-bd_RBBP4-like_N"/>
</dbReference>
<gene>
    <name evidence="7" type="primary">pcf3</name>
    <name evidence="6" type="ORF">SJAG_02439</name>
</gene>
<evidence type="ECO:0000256" key="4">
    <source>
        <dbReference type="PROSITE-ProRule" id="PRU00221"/>
    </source>
</evidence>
<evidence type="ECO:0000313" key="6">
    <source>
        <dbReference type="EMBL" id="EEB07351.1"/>
    </source>
</evidence>
<dbReference type="GO" id="GO:0033698">
    <property type="term" value="C:Rpd3L complex"/>
    <property type="evidence" value="ECO:0000318"/>
    <property type="project" value="GO_Central"/>
</dbReference>
<dbReference type="HOGENOM" id="CLU_020445_3_1_1"/>
<evidence type="ECO:0000313" key="8">
    <source>
        <dbReference type="Proteomes" id="UP000001744"/>
    </source>
</evidence>
<dbReference type="Proteomes" id="UP000001744">
    <property type="component" value="Unassembled WGS sequence"/>
</dbReference>
<evidence type="ECO:0000259" key="5">
    <source>
        <dbReference type="Pfam" id="PF12265"/>
    </source>
</evidence>
<protein>
    <submittedName>
        <fullName evidence="6">CAF assembly factor complex subunit C</fullName>
    </submittedName>
</protein>
<dbReference type="OMA" id="DNELHIW"/>
<feature type="repeat" description="WD" evidence="4">
    <location>
        <begin position="190"/>
        <end position="232"/>
    </location>
</feature>
<dbReference type="GO" id="GO:0006355">
    <property type="term" value="P:regulation of DNA-templated transcription"/>
    <property type="evidence" value="ECO:0000318"/>
    <property type="project" value="GO_Central"/>
</dbReference>
<proteinExistence type="predicted"/>
<dbReference type="GO" id="GO:0005634">
    <property type="term" value="C:nucleus"/>
    <property type="evidence" value="ECO:0000318"/>
    <property type="project" value="GO_Central"/>
</dbReference>
<dbReference type="STRING" id="402676.B6K2H0"/>
<dbReference type="InterPro" id="IPR015943">
    <property type="entry name" value="WD40/YVTN_repeat-like_dom_sf"/>
</dbReference>
<dbReference type="InterPro" id="IPR001680">
    <property type="entry name" value="WD40_rpt"/>
</dbReference>
<dbReference type="GO" id="GO:0043596">
    <property type="term" value="C:nuclear replication fork"/>
    <property type="evidence" value="ECO:0007669"/>
    <property type="project" value="EnsemblFungi"/>
</dbReference>
<dbReference type="SMART" id="SM00320">
    <property type="entry name" value="WD40"/>
    <property type="match status" value="5"/>
</dbReference>
<feature type="repeat" description="WD" evidence="4">
    <location>
        <begin position="391"/>
        <end position="424"/>
    </location>
</feature>
<keyword evidence="3" id="KW-0156">Chromatin regulator</keyword>
<dbReference type="GeneID" id="7049186"/>
<dbReference type="InterPro" id="IPR036322">
    <property type="entry name" value="WD40_repeat_dom_sf"/>
</dbReference>
<dbReference type="Gene3D" id="2.130.10.10">
    <property type="entry name" value="YVTN repeat-like/Quinoprotein amine dehydrogenase"/>
    <property type="match status" value="1"/>
</dbReference>
<organism evidence="6 8">
    <name type="scientific">Schizosaccharomyces japonicus (strain yFS275 / FY16936)</name>
    <name type="common">Fission yeast</name>
    <dbReference type="NCBI Taxonomy" id="402676"/>
    <lineage>
        <taxon>Eukaryota</taxon>
        <taxon>Fungi</taxon>
        <taxon>Dikarya</taxon>
        <taxon>Ascomycota</taxon>
        <taxon>Taphrinomycotina</taxon>
        <taxon>Schizosaccharomycetes</taxon>
        <taxon>Schizosaccharomycetales</taxon>
        <taxon>Schizosaccharomycetaceae</taxon>
        <taxon>Schizosaccharomyces</taxon>
    </lineage>
</organism>
<feature type="domain" description="Histone-binding protein RBBP4-like N-terminal" evidence="5">
    <location>
        <begin position="37"/>
        <end position="101"/>
    </location>
</feature>
<dbReference type="GO" id="GO:0006338">
    <property type="term" value="P:chromatin remodeling"/>
    <property type="evidence" value="ECO:0000318"/>
    <property type="project" value="GO_Central"/>
</dbReference>